<reference evidence="2" key="2">
    <citation type="submission" date="2017-10" db="EMBL/GenBank/DDBJ databases">
        <title>Ladona fulva Genome sequencing and assembly.</title>
        <authorList>
            <person name="Murali S."/>
            <person name="Richards S."/>
            <person name="Bandaranaike D."/>
            <person name="Bellair M."/>
            <person name="Blankenburg K."/>
            <person name="Chao H."/>
            <person name="Dinh H."/>
            <person name="Doddapaneni H."/>
            <person name="Dugan-Rocha S."/>
            <person name="Elkadiri S."/>
            <person name="Gnanaolivu R."/>
            <person name="Hernandez B."/>
            <person name="Skinner E."/>
            <person name="Javaid M."/>
            <person name="Lee S."/>
            <person name="Li M."/>
            <person name="Ming W."/>
            <person name="Munidasa M."/>
            <person name="Muniz J."/>
            <person name="Nguyen L."/>
            <person name="Hughes D."/>
            <person name="Osuji N."/>
            <person name="Pu L.-L."/>
            <person name="Puazo M."/>
            <person name="Qu C."/>
            <person name="Quiroz J."/>
            <person name="Raj R."/>
            <person name="Weissenberger G."/>
            <person name="Xin Y."/>
            <person name="Zou X."/>
            <person name="Han Y."/>
            <person name="Worley K."/>
            <person name="Muzny D."/>
            <person name="Gibbs R."/>
        </authorList>
    </citation>
    <scope>NUCLEOTIDE SEQUENCE</scope>
    <source>
        <strain evidence="2">Sampled in the wild</strain>
    </source>
</reference>
<evidence type="ECO:0000313" key="3">
    <source>
        <dbReference type="Proteomes" id="UP000792457"/>
    </source>
</evidence>
<sequence length="153" mass="17821">MKEFNFTATPDVYLKSPTTPKTAFTNEWFNATADEIRAHLLLCVAQVQKNKIQKYWSPWKVTETPFFRKEILKDVPSSEAVVLELMKPYLCMGCTVAMDNWYSSLDLFQKLVKEKTNALGTVCVNRKSMPKVFKKMNLKKCDARVLYSFQMER</sequence>
<dbReference type="OrthoDB" id="8194810at2759"/>
<feature type="domain" description="PiggyBac transposable element-derived protein" evidence="1">
    <location>
        <begin position="76"/>
        <end position="139"/>
    </location>
</feature>
<dbReference type="AlphaFoldDB" id="A0A8K0KE73"/>
<keyword evidence="3" id="KW-1185">Reference proteome</keyword>
<protein>
    <recommendedName>
        <fullName evidence="1">PiggyBac transposable element-derived protein domain-containing protein</fullName>
    </recommendedName>
</protein>
<dbReference type="PANTHER" id="PTHR46599">
    <property type="entry name" value="PIGGYBAC TRANSPOSABLE ELEMENT-DERIVED PROTEIN 4"/>
    <property type="match status" value="1"/>
</dbReference>
<organism evidence="2 3">
    <name type="scientific">Ladona fulva</name>
    <name type="common">Scarce chaser dragonfly</name>
    <name type="synonym">Libellula fulva</name>
    <dbReference type="NCBI Taxonomy" id="123851"/>
    <lineage>
        <taxon>Eukaryota</taxon>
        <taxon>Metazoa</taxon>
        <taxon>Ecdysozoa</taxon>
        <taxon>Arthropoda</taxon>
        <taxon>Hexapoda</taxon>
        <taxon>Insecta</taxon>
        <taxon>Pterygota</taxon>
        <taxon>Palaeoptera</taxon>
        <taxon>Odonata</taxon>
        <taxon>Epiprocta</taxon>
        <taxon>Anisoptera</taxon>
        <taxon>Libelluloidea</taxon>
        <taxon>Libellulidae</taxon>
        <taxon>Ladona</taxon>
    </lineage>
</organism>
<dbReference type="Proteomes" id="UP000792457">
    <property type="component" value="Unassembled WGS sequence"/>
</dbReference>
<dbReference type="Pfam" id="PF13843">
    <property type="entry name" value="DDE_Tnp_1_7"/>
    <property type="match status" value="1"/>
</dbReference>
<name>A0A8K0KE73_LADFU</name>
<proteinExistence type="predicted"/>
<dbReference type="PANTHER" id="PTHR46599:SF3">
    <property type="entry name" value="PIGGYBAC TRANSPOSABLE ELEMENT-DERIVED PROTEIN 4"/>
    <property type="match status" value="1"/>
</dbReference>
<dbReference type="InterPro" id="IPR029526">
    <property type="entry name" value="PGBD"/>
</dbReference>
<evidence type="ECO:0000313" key="2">
    <source>
        <dbReference type="EMBL" id="KAG8233619.1"/>
    </source>
</evidence>
<dbReference type="EMBL" id="KZ308731">
    <property type="protein sequence ID" value="KAG8233619.1"/>
    <property type="molecule type" value="Genomic_DNA"/>
</dbReference>
<gene>
    <name evidence="2" type="ORF">J437_LFUL001030</name>
</gene>
<accession>A0A8K0KE73</accession>
<comment type="caution">
    <text evidence="2">The sequence shown here is derived from an EMBL/GenBank/DDBJ whole genome shotgun (WGS) entry which is preliminary data.</text>
</comment>
<evidence type="ECO:0000259" key="1">
    <source>
        <dbReference type="Pfam" id="PF13843"/>
    </source>
</evidence>
<reference evidence="2" key="1">
    <citation type="submission" date="2013-04" db="EMBL/GenBank/DDBJ databases">
        <authorList>
            <person name="Qu J."/>
            <person name="Murali S.C."/>
            <person name="Bandaranaike D."/>
            <person name="Bellair M."/>
            <person name="Blankenburg K."/>
            <person name="Chao H."/>
            <person name="Dinh H."/>
            <person name="Doddapaneni H."/>
            <person name="Downs B."/>
            <person name="Dugan-Rocha S."/>
            <person name="Elkadiri S."/>
            <person name="Gnanaolivu R.D."/>
            <person name="Hernandez B."/>
            <person name="Javaid M."/>
            <person name="Jayaseelan J.C."/>
            <person name="Lee S."/>
            <person name="Li M."/>
            <person name="Ming W."/>
            <person name="Munidasa M."/>
            <person name="Muniz J."/>
            <person name="Nguyen L."/>
            <person name="Ongeri F."/>
            <person name="Osuji N."/>
            <person name="Pu L.-L."/>
            <person name="Puazo M."/>
            <person name="Qu C."/>
            <person name="Quiroz J."/>
            <person name="Raj R."/>
            <person name="Weissenberger G."/>
            <person name="Xin Y."/>
            <person name="Zou X."/>
            <person name="Han Y."/>
            <person name="Richards S."/>
            <person name="Worley K."/>
            <person name="Muzny D."/>
            <person name="Gibbs R."/>
        </authorList>
    </citation>
    <scope>NUCLEOTIDE SEQUENCE</scope>
    <source>
        <strain evidence="2">Sampled in the wild</strain>
    </source>
</reference>